<accession>A0A7J8AVY6</accession>
<comment type="caution">
    <text evidence="1">The sequence shown here is derived from an EMBL/GenBank/DDBJ whole genome shotgun (WGS) entry which is preliminary data.</text>
</comment>
<gene>
    <name evidence="1" type="ORF">mRhiFer1_007950</name>
</gene>
<sequence>MHMHATSLVPVILHTYTAAPTAMHVLTDSPSHEHKHCQLHHPKLLVYPQSALASAAGLDPCQCTCTCSWPLKLDAYIALAPVPNTTCSSLLLLDLEVLLRTLTTLAATMDPLKFLPPRTRVNQHHVLQQTELMRHHIPLHLETPHAITHGISATGPGTTT</sequence>
<protein>
    <submittedName>
        <fullName evidence="1">Uncharacterized protein</fullName>
    </submittedName>
</protein>
<organism evidence="1 2">
    <name type="scientific">Rhinolophus ferrumequinum</name>
    <name type="common">Greater horseshoe bat</name>
    <dbReference type="NCBI Taxonomy" id="59479"/>
    <lineage>
        <taxon>Eukaryota</taxon>
        <taxon>Metazoa</taxon>
        <taxon>Chordata</taxon>
        <taxon>Craniata</taxon>
        <taxon>Vertebrata</taxon>
        <taxon>Euteleostomi</taxon>
        <taxon>Mammalia</taxon>
        <taxon>Eutheria</taxon>
        <taxon>Laurasiatheria</taxon>
        <taxon>Chiroptera</taxon>
        <taxon>Yinpterochiroptera</taxon>
        <taxon>Rhinolophoidea</taxon>
        <taxon>Rhinolophidae</taxon>
        <taxon>Rhinolophinae</taxon>
        <taxon>Rhinolophus</taxon>
    </lineage>
</organism>
<dbReference type="AlphaFoldDB" id="A0A7J8AVY6"/>
<evidence type="ECO:0000313" key="2">
    <source>
        <dbReference type="Proteomes" id="UP000585614"/>
    </source>
</evidence>
<dbReference type="EMBL" id="JACAGC010000001">
    <property type="protein sequence ID" value="KAF6390385.1"/>
    <property type="molecule type" value="Genomic_DNA"/>
</dbReference>
<evidence type="ECO:0000313" key="1">
    <source>
        <dbReference type="EMBL" id="KAF6390385.1"/>
    </source>
</evidence>
<reference evidence="1 2" key="1">
    <citation type="journal article" date="2020" name="Nature">
        <title>Six reference-quality genomes reveal evolution of bat adaptations.</title>
        <authorList>
            <person name="Jebb D."/>
            <person name="Huang Z."/>
            <person name="Pippel M."/>
            <person name="Hughes G.M."/>
            <person name="Lavrichenko K."/>
            <person name="Devanna P."/>
            <person name="Winkler S."/>
            <person name="Jermiin L.S."/>
            <person name="Skirmuntt E.C."/>
            <person name="Katzourakis A."/>
            <person name="Burkitt-Gray L."/>
            <person name="Ray D.A."/>
            <person name="Sullivan K.A.M."/>
            <person name="Roscito J.G."/>
            <person name="Kirilenko B.M."/>
            <person name="Davalos L.M."/>
            <person name="Corthals A.P."/>
            <person name="Power M.L."/>
            <person name="Jones G."/>
            <person name="Ransome R.D."/>
            <person name="Dechmann D.K.N."/>
            <person name="Locatelli A.G."/>
            <person name="Puechmaille S.J."/>
            <person name="Fedrigo O."/>
            <person name="Jarvis E.D."/>
            <person name="Hiller M."/>
            <person name="Vernes S.C."/>
            <person name="Myers E.W."/>
            <person name="Teeling E.C."/>
        </authorList>
    </citation>
    <scope>NUCLEOTIDE SEQUENCE [LARGE SCALE GENOMIC DNA]</scope>
    <source>
        <strain evidence="1">MRhiFer1</strain>
        <tissue evidence="1">Lung</tissue>
    </source>
</reference>
<name>A0A7J8AVY6_RHIFE</name>
<proteinExistence type="predicted"/>
<dbReference type="Proteomes" id="UP000585614">
    <property type="component" value="Unassembled WGS sequence"/>
</dbReference>